<gene>
    <name evidence="2" type="ORF">Cantr_05626</name>
</gene>
<dbReference type="OrthoDB" id="4093453at2759"/>
<feature type="region of interest" description="Disordered" evidence="1">
    <location>
        <begin position="1"/>
        <end position="41"/>
    </location>
</feature>
<keyword evidence="3" id="KW-1185">Reference proteome</keyword>
<protein>
    <submittedName>
        <fullName evidence="2">Uncharacterized protein</fullName>
    </submittedName>
</protein>
<accession>A0A367XPU1</accession>
<sequence>MANKKDTRSKGSTSKISKSKKKTTSASLSKSKSKSAKAKIDKLNKDLSEISEVQHLLATTNNDTAKKPKALDSIKEDLKKDEELKQKNKLAEKDLNKQLELLTEMGL</sequence>
<evidence type="ECO:0000313" key="3">
    <source>
        <dbReference type="Proteomes" id="UP000253472"/>
    </source>
</evidence>
<organism evidence="2 3">
    <name type="scientific">Candida viswanathii</name>
    <dbReference type="NCBI Taxonomy" id="5486"/>
    <lineage>
        <taxon>Eukaryota</taxon>
        <taxon>Fungi</taxon>
        <taxon>Dikarya</taxon>
        <taxon>Ascomycota</taxon>
        <taxon>Saccharomycotina</taxon>
        <taxon>Pichiomycetes</taxon>
        <taxon>Debaryomycetaceae</taxon>
        <taxon>Candida/Lodderomyces clade</taxon>
        <taxon>Candida</taxon>
    </lineage>
</organism>
<name>A0A367XPU1_9ASCO</name>
<dbReference type="AlphaFoldDB" id="A0A367XPU1"/>
<comment type="caution">
    <text evidence="2">The sequence shown here is derived from an EMBL/GenBank/DDBJ whole genome shotgun (WGS) entry which is preliminary data.</text>
</comment>
<dbReference type="Proteomes" id="UP000253472">
    <property type="component" value="Unassembled WGS sequence"/>
</dbReference>
<evidence type="ECO:0000313" key="2">
    <source>
        <dbReference type="EMBL" id="RCK55643.1"/>
    </source>
</evidence>
<evidence type="ECO:0000256" key="1">
    <source>
        <dbReference type="SAM" id="MobiDB-lite"/>
    </source>
</evidence>
<reference evidence="2 3" key="1">
    <citation type="submission" date="2018-06" db="EMBL/GenBank/DDBJ databases">
        <title>Whole genome sequencing of Candida tropicalis (genome annotated by CSBL at Korea University).</title>
        <authorList>
            <person name="Ahn J."/>
        </authorList>
    </citation>
    <scope>NUCLEOTIDE SEQUENCE [LARGE SCALE GENOMIC DNA]</scope>
    <source>
        <strain evidence="2 3">ATCC 20962</strain>
    </source>
</reference>
<proteinExistence type="predicted"/>
<dbReference type="EMBL" id="QLNQ01000029">
    <property type="protein sequence ID" value="RCK55643.1"/>
    <property type="molecule type" value="Genomic_DNA"/>
</dbReference>